<accession>A0A7J0GV14</accession>
<keyword evidence="6" id="KW-0238">DNA-binding</keyword>
<dbReference type="Proteomes" id="UP000585474">
    <property type="component" value="Unassembled WGS sequence"/>
</dbReference>
<dbReference type="EMBL" id="BJWL01000024">
    <property type="protein sequence ID" value="GFZ14622.1"/>
    <property type="molecule type" value="Genomic_DNA"/>
</dbReference>
<proteinExistence type="predicted"/>
<dbReference type="Gene3D" id="1.10.10.60">
    <property type="entry name" value="Homeodomain-like"/>
    <property type="match status" value="1"/>
</dbReference>
<comment type="subcellular location">
    <subcellularLocation>
        <location evidence="1">Nucleus</location>
    </subcellularLocation>
</comment>
<dbReference type="SMART" id="SM00717">
    <property type="entry name" value="SANT"/>
    <property type="match status" value="1"/>
</dbReference>
<dbReference type="GO" id="GO:0003677">
    <property type="term" value="F:DNA binding"/>
    <property type="evidence" value="ECO:0007669"/>
    <property type="project" value="UniProtKB-KW"/>
</dbReference>
<evidence type="ECO:0000256" key="1">
    <source>
        <dbReference type="ARBA" id="ARBA00004123"/>
    </source>
</evidence>
<feature type="domain" description="Myb-like" evidence="5">
    <location>
        <begin position="16"/>
        <end position="70"/>
    </location>
</feature>
<evidence type="ECO:0000313" key="7">
    <source>
        <dbReference type="Proteomes" id="UP000585474"/>
    </source>
</evidence>
<sequence length="234" mass="26737">MYGDDGSDYRWSMIGNSSATQSAWTRFEDKVFEHALLVFPEEMADRWEKIADRLPGKSAVEVRAHYEALVHDVLEIDSGRVELPSYSDESALGWEAESTQISFFQEQARRGREEEGDSLDSGRTQELTVYYTCYFLLVSRRTEKETGGAFPRNVVVTRTPTQVASHAQKYHLRQNSVNKDRKRSSIHDITTTADTLPIPPPADFPNQGGSMEYQNFNYPHLIFLLFFGSYCIVD</sequence>
<dbReference type="PANTHER" id="PTHR44042:SF15">
    <property type="entry name" value="DUPLICATED HOMEODOMAIN-LIKE SUPERFAMILY PROTEIN"/>
    <property type="match status" value="1"/>
</dbReference>
<evidence type="ECO:0000256" key="3">
    <source>
        <dbReference type="ARBA" id="ARBA00023163"/>
    </source>
</evidence>
<keyword evidence="3" id="KW-0804">Transcription</keyword>
<gene>
    <name evidence="6" type="ORF">Acr_24g0008120</name>
</gene>
<keyword evidence="2" id="KW-0805">Transcription regulation</keyword>
<comment type="caution">
    <text evidence="6">The sequence shown here is derived from an EMBL/GenBank/DDBJ whole genome shotgun (WGS) entry which is preliminary data.</text>
</comment>
<keyword evidence="4" id="KW-0539">Nucleus</keyword>
<dbReference type="CDD" id="cd00167">
    <property type="entry name" value="SANT"/>
    <property type="match status" value="1"/>
</dbReference>
<dbReference type="AlphaFoldDB" id="A0A7J0GV14"/>
<dbReference type="GO" id="GO:0009908">
    <property type="term" value="P:flower development"/>
    <property type="evidence" value="ECO:0007669"/>
    <property type="project" value="UniProtKB-ARBA"/>
</dbReference>
<dbReference type="OrthoDB" id="118550at2759"/>
<dbReference type="Pfam" id="PF00249">
    <property type="entry name" value="Myb_DNA-binding"/>
    <property type="match status" value="1"/>
</dbReference>
<dbReference type="GO" id="GO:0048262">
    <property type="term" value="P:determination of dorsal/ventral asymmetry"/>
    <property type="evidence" value="ECO:0007669"/>
    <property type="project" value="UniProtKB-ARBA"/>
</dbReference>
<protein>
    <submittedName>
        <fullName evidence="6">Duplicated homeodomain-like superfamily protein</fullName>
    </submittedName>
</protein>
<evidence type="ECO:0000256" key="4">
    <source>
        <dbReference type="ARBA" id="ARBA00023242"/>
    </source>
</evidence>
<dbReference type="PROSITE" id="PS50090">
    <property type="entry name" value="MYB_LIKE"/>
    <property type="match status" value="1"/>
</dbReference>
<dbReference type="PANTHER" id="PTHR44042">
    <property type="entry name" value="DUPLICATED HOMEODOMAIN-LIKE SUPERFAMILY PROTEIN-RELATED"/>
    <property type="match status" value="1"/>
</dbReference>
<dbReference type="InterPro" id="IPR009057">
    <property type="entry name" value="Homeodomain-like_sf"/>
</dbReference>
<evidence type="ECO:0000313" key="6">
    <source>
        <dbReference type="EMBL" id="GFZ14622.1"/>
    </source>
</evidence>
<evidence type="ECO:0000256" key="2">
    <source>
        <dbReference type="ARBA" id="ARBA00023015"/>
    </source>
</evidence>
<dbReference type="SUPFAM" id="SSF46689">
    <property type="entry name" value="Homeodomain-like"/>
    <property type="match status" value="2"/>
</dbReference>
<dbReference type="FunFam" id="1.10.10.60:FF:000154">
    <property type="entry name" value="Transcription factor SRM1"/>
    <property type="match status" value="1"/>
</dbReference>
<evidence type="ECO:0000259" key="5">
    <source>
        <dbReference type="PROSITE" id="PS50090"/>
    </source>
</evidence>
<dbReference type="InterPro" id="IPR001005">
    <property type="entry name" value="SANT/Myb"/>
</dbReference>
<organism evidence="6 7">
    <name type="scientific">Actinidia rufa</name>
    <dbReference type="NCBI Taxonomy" id="165716"/>
    <lineage>
        <taxon>Eukaryota</taxon>
        <taxon>Viridiplantae</taxon>
        <taxon>Streptophyta</taxon>
        <taxon>Embryophyta</taxon>
        <taxon>Tracheophyta</taxon>
        <taxon>Spermatophyta</taxon>
        <taxon>Magnoliopsida</taxon>
        <taxon>eudicotyledons</taxon>
        <taxon>Gunneridae</taxon>
        <taxon>Pentapetalae</taxon>
        <taxon>asterids</taxon>
        <taxon>Ericales</taxon>
        <taxon>Actinidiaceae</taxon>
        <taxon>Actinidia</taxon>
    </lineage>
</organism>
<keyword evidence="7" id="KW-1185">Reference proteome</keyword>
<keyword evidence="6" id="KW-0371">Homeobox</keyword>
<reference evidence="6 7" key="1">
    <citation type="submission" date="2019-07" db="EMBL/GenBank/DDBJ databases">
        <title>De Novo Assembly of kiwifruit Actinidia rufa.</title>
        <authorList>
            <person name="Sugita-Konishi S."/>
            <person name="Sato K."/>
            <person name="Mori E."/>
            <person name="Abe Y."/>
            <person name="Kisaki G."/>
            <person name="Hamano K."/>
            <person name="Suezawa K."/>
            <person name="Otani M."/>
            <person name="Fukuda T."/>
            <person name="Manabe T."/>
            <person name="Gomi K."/>
            <person name="Tabuchi M."/>
            <person name="Akimitsu K."/>
            <person name="Kataoka I."/>
        </authorList>
    </citation>
    <scope>NUCLEOTIDE SEQUENCE [LARGE SCALE GENOMIC DNA]</scope>
    <source>
        <strain evidence="7">cv. Fuchu</strain>
    </source>
</reference>
<name>A0A7J0GV14_9ERIC</name>
<dbReference type="GO" id="GO:0005634">
    <property type="term" value="C:nucleus"/>
    <property type="evidence" value="ECO:0007669"/>
    <property type="project" value="UniProtKB-SubCell"/>
</dbReference>